<organism evidence="2 3">
    <name type="scientific">Desulfovibrio piger</name>
    <dbReference type="NCBI Taxonomy" id="901"/>
    <lineage>
        <taxon>Bacteria</taxon>
        <taxon>Pseudomonadati</taxon>
        <taxon>Thermodesulfobacteriota</taxon>
        <taxon>Desulfovibrionia</taxon>
        <taxon>Desulfovibrionales</taxon>
        <taxon>Desulfovibrionaceae</taxon>
        <taxon>Desulfovibrio</taxon>
    </lineage>
</organism>
<evidence type="ECO:0000256" key="1">
    <source>
        <dbReference type="NCBIfam" id="TIGR02170"/>
    </source>
</evidence>
<dbReference type="PANTHER" id="PTHR34934:SF1">
    <property type="entry name" value="FLAVIN-DEPENDENT THYMIDYLATE SYNTHASE"/>
    <property type="match status" value="1"/>
</dbReference>
<dbReference type="GO" id="GO:0004799">
    <property type="term" value="F:thymidylate synthase activity"/>
    <property type="evidence" value="ECO:0007669"/>
    <property type="project" value="TreeGrafter"/>
</dbReference>
<dbReference type="GO" id="GO:0070402">
    <property type="term" value="F:NADPH binding"/>
    <property type="evidence" value="ECO:0007669"/>
    <property type="project" value="TreeGrafter"/>
</dbReference>
<keyword evidence="3" id="KW-1185">Reference proteome</keyword>
<dbReference type="PANTHER" id="PTHR34934">
    <property type="entry name" value="FLAVIN-DEPENDENT THYMIDYLATE SYNTHASE"/>
    <property type="match status" value="1"/>
</dbReference>
<dbReference type="KEGG" id="dpg:DESPIGER_1351"/>
<dbReference type="EMBL" id="LT630450">
    <property type="protein sequence ID" value="SFV73197.1"/>
    <property type="molecule type" value="Genomic_DNA"/>
</dbReference>
<dbReference type="GO" id="GO:0050660">
    <property type="term" value="F:flavin adenine dinucleotide binding"/>
    <property type="evidence" value="ECO:0007669"/>
    <property type="project" value="UniProtKB-UniRule"/>
</dbReference>
<dbReference type="InterPro" id="IPR003669">
    <property type="entry name" value="Thymidylate_synthase_ThyX"/>
</dbReference>
<evidence type="ECO:0000313" key="3">
    <source>
        <dbReference type="Proteomes" id="UP000186323"/>
    </source>
</evidence>
<keyword evidence="2" id="KW-0489">Methyltransferase</keyword>
<name>A0A1K1LER3_9BACT</name>
<dbReference type="Pfam" id="PF02511">
    <property type="entry name" value="Thy1"/>
    <property type="match status" value="1"/>
</dbReference>
<dbReference type="Gene3D" id="3.30.1360.170">
    <property type="match status" value="1"/>
</dbReference>
<dbReference type="OrthoDB" id="9780625at2"/>
<dbReference type="PROSITE" id="PS51331">
    <property type="entry name" value="THYX"/>
    <property type="match status" value="1"/>
</dbReference>
<gene>
    <name evidence="2" type="ORF">DESPIGER_1351</name>
</gene>
<evidence type="ECO:0000313" key="2">
    <source>
        <dbReference type="EMBL" id="SFV73197.1"/>
    </source>
</evidence>
<dbReference type="GO" id="GO:0050797">
    <property type="term" value="F:thymidylate synthase (FAD) activity"/>
    <property type="evidence" value="ECO:0007669"/>
    <property type="project" value="UniProtKB-UniRule"/>
</dbReference>
<dbReference type="EC" id="2.1.1.148" evidence="1"/>
<protein>
    <recommendedName>
        <fullName evidence="1">FAD-dependent thymidylate synthase</fullName>
        <ecNumber evidence="1">2.1.1.148</ecNumber>
    </recommendedName>
</protein>
<dbReference type="AlphaFoldDB" id="A0A1K1LER3"/>
<dbReference type="RefSeq" id="WP_072334640.1">
    <property type="nucleotide sequence ID" value="NZ_DBGALU010000096.1"/>
</dbReference>
<proteinExistence type="predicted"/>
<dbReference type="InterPro" id="IPR036098">
    <property type="entry name" value="Thymidylate_synthase_ThyX_sf"/>
</dbReference>
<dbReference type="Proteomes" id="UP000186323">
    <property type="component" value="Chromosome I"/>
</dbReference>
<keyword evidence="2" id="KW-0808">Transferase</keyword>
<sequence length="265" mass="29796">MLDEKYTGNGKVVLLAGGGKIYTDIAARFVRSERSLEEIAASPYSRQIVRNILESGHRAALEFDFFLFGVEGYSRVTETQLVRKRLASYLIKSGRAELGGKRRFSVVYPASVRDFGAEVTLPDGHRARLSGRDLADLTRQWYDAGLEAGLPEEDLRYLKPQATEFKAIIGMNAHALLDWFSIRCCRNAQHEIRHLAWQMLSLCRKAAPDLFQGAGPSCVHLGYCPENRLQNPKCRGRILTQEEALAILREHRGAQVARAEDFDAE</sequence>
<dbReference type="NCBIfam" id="TIGR02170">
    <property type="entry name" value="thyX"/>
    <property type="match status" value="1"/>
</dbReference>
<dbReference type="GO" id="GO:0032259">
    <property type="term" value="P:methylation"/>
    <property type="evidence" value="ECO:0007669"/>
    <property type="project" value="UniProtKB-KW"/>
</dbReference>
<dbReference type="GO" id="GO:0006231">
    <property type="term" value="P:dTMP biosynthetic process"/>
    <property type="evidence" value="ECO:0007669"/>
    <property type="project" value="UniProtKB-UniRule"/>
</dbReference>
<dbReference type="CDD" id="cd20175">
    <property type="entry name" value="ThyX"/>
    <property type="match status" value="1"/>
</dbReference>
<accession>A0A1K1LER3</accession>
<dbReference type="SUPFAM" id="SSF69796">
    <property type="entry name" value="Thymidylate synthase-complementing protein Thy1"/>
    <property type="match status" value="1"/>
</dbReference>
<reference evidence="3" key="1">
    <citation type="submission" date="2016-10" db="EMBL/GenBank/DDBJ databases">
        <authorList>
            <person name="Wegmann U."/>
        </authorList>
    </citation>
    <scope>NUCLEOTIDE SEQUENCE [LARGE SCALE GENOMIC DNA]</scope>
</reference>